<feature type="chain" id="PRO_5046554153" evidence="4">
    <location>
        <begin position="20"/>
        <end position="680"/>
    </location>
</feature>
<dbReference type="Proteomes" id="UP001549799">
    <property type="component" value="Unassembled WGS sequence"/>
</dbReference>
<protein>
    <submittedName>
        <fullName evidence="7">S9 family peptidase</fullName>
        <ecNumber evidence="7">3.4.-.-</ecNumber>
    </submittedName>
</protein>
<dbReference type="PANTHER" id="PTHR42776">
    <property type="entry name" value="SERINE PEPTIDASE S9 FAMILY MEMBER"/>
    <property type="match status" value="1"/>
</dbReference>
<feature type="region of interest" description="Disordered" evidence="3">
    <location>
        <begin position="79"/>
        <end position="98"/>
    </location>
</feature>
<evidence type="ECO:0000313" key="8">
    <source>
        <dbReference type="Proteomes" id="UP001549799"/>
    </source>
</evidence>
<dbReference type="EMBL" id="JBEXAE010000001">
    <property type="protein sequence ID" value="MET6989720.1"/>
    <property type="molecule type" value="Genomic_DNA"/>
</dbReference>
<dbReference type="SUPFAM" id="SSF53474">
    <property type="entry name" value="alpha/beta-Hydrolases"/>
    <property type="match status" value="1"/>
</dbReference>
<dbReference type="RefSeq" id="WP_354614093.1">
    <property type="nucleotide sequence ID" value="NZ_JBEXAE010000001.1"/>
</dbReference>
<keyword evidence="2" id="KW-0720">Serine protease</keyword>
<evidence type="ECO:0000256" key="4">
    <source>
        <dbReference type="SAM" id="SignalP"/>
    </source>
</evidence>
<dbReference type="InterPro" id="IPR002469">
    <property type="entry name" value="Peptidase_S9B_N"/>
</dbReference>
<organism evidence="7 8">
    <name type="scientific">Sediminicola arcticus</name>
    <dbReference type="NCBI Taxonomy" id="1574308"/>
    <lineage>
        <taxon>Bacteria</taxon>
        <taxon>Pseudomonadati</taxon>
        <taxon>Bacteroidota</taxon>
        <taxon>Flavobacteriia</taxon>
        <taxon>Flavobacteriales</taxon>
        <taxon>Flavobacteriaceae</taxon>
        <taxon>Sediminicola</taxon>
    </lineage>
</organism>
<evidence type="ECO:0000256" key="2">
    <source>
        <dbReference type="ARBA" id="ARBA00022825"/>
    </source>
</evidence>
<evidence type="ECO:0000313" key="7">
    <source>
        <dbReference type="EMBL" id="MET6989720.1"/>
    </source>
</evidence>
<dbReference type="InterPro" id="IPR029058">
    <property type="entry name" value="AB_hydrolase_fold"/>
</dbReference>
<sequence length="680" mass="75605">MQKKLPLFLIFFISLLCLSQTPKSSFSYEDIFDLEYVSDPQIAPNSDWVVYRRMGFDIMDDKVVGNLWMIKSDGMQHQKLTSREVSESSPQWSPQGDRLAFVSGTDEGSEIYMFWIGTGKIAKISQLPFSPSSLTWSPNGEQLAFSMNVSKSAPVLAKMPAKPKGAKWADAPRITDRLYHEADGRGYIDPGFSHIFVIPAEGGSARQITSGDFNHSGSLTWAVNGGKIYFSANRNENWEYEFRNSEIYSVDVNTNEIATLTERSGPDSNPLVSPSGKYIAYVGYEDKVQAYQVDKLQLMNVDGSGKREVSTNLDRDISLVAWDVKSGGLYFSYDDKGNSKIAHISLEGKVTTLADDMGGTSIGRPYAGGSFSVSDNGSIAFTQSTPSYPAELAILGVKEKSPNKITSINKDLLDFRTLGAVEEVWYKSTFDQRDIQGWVVYPPNYDATKKYPFMVENHGGPILNYGDRFSAEMQLYASAGYIVFYPNPRGSTSYGEEFGNLLYHNYPGEDYNDVMDGVDFCIAKGIAHEDQLFVTGGSAGGIMSAWMIGKNNRFESAVVAKPVMNWISKTLVADNYFGYANSRLPGQPWENFETYWKFSPLSLVGNITTPTMVMVGMDDLRTPPSEAKQLYHALKLRKIETVLVEIPGAGHGIANRPSNLITKIAHTLAWFDKYKSKKDE</sequence>
<dbReference type="PANTHER" id="PTHR42776:SF27">
    <property type="entry name" value="DIPEPTIDYL PEPTIDASE FAMILY MEMBER 6"/>
    <property type="match status" value="1"/>
</dbReference>
<evidence type="ECO:0000259" key="6">
    <source>
        <dbReference type="Pfam" id="PF00930"/>
    </source>
</evidence>
<proteinExistence type="predicted"/>
<dbReference type="InterPro" id="IPR011659">
    <property type="entry name" value="WD40"/>
</dbReference>
<accession>A0ABV2SSI0</accession>
<dbReference type="Gene3D" id="3.40.50.1820">
    <property type="entry name" value="alpha/beta hydrolase"/>
    <property type="match status" value="1"/>
</dbReference>
<dbReference type="Pfam" id="PF07676">
    <property type="entry name" value="PD40"/>
    <property type="match status" value="1"/>
</dbReference>
<feature type="domain" description="Peptidase S9 prolyl oligopeptidase catalytic" evidence="5">
    <location>
        <begin position="468"/>
        <end position="674"/>
    </location>
</feature>
<dbReference type="EC" id="3.4.-.-" evidence="7"/>
<gene>
    <name evidence="7" type="ORF">ABXZ36_03545</name>
</gene>
<keyword evidence="4" id="KW-0732">Signal</keyword>
<dbReference type="InterPro" id="IPR011042">
    <property type="entry name" value="6-blade_b-propeller_TolB-like"/>
</dbReference>
<dbReference type="Pfam" id="PF00930">
    <property type="entry name" value="DPPIV_N"/>
    <property type="match status" value="1"/>
</dbReference>
<keyword evidence="8" id="KW-1185">Reference proteome</keyword>
<dbReference type="Gene3D" id="2.120.10.30">
    <property type="entry name" value="TolB, C-terminal domain"/>
    <property type="match status" value="2"/>
</dbReference>
<reference evidence="7 8" key="1">
    <citation type="submission" date="2024-07" db="EMBL/GenBank/DDBJ databases">
        <title>The genome sequence of type strain Sediminicola arcticus GDMCC 1.2805.</title>
        <authorList>
            <person name="Liu Y."/>
        </authorList>
    </citation>
    <scope>NUCLEOTIDE SEQUENCE [LARGE SCALE GENOMIC DNA]</scope>
    <source>
        <strain evidence="7 8">GDMCC 1.2805</strain>
    </source>
</reference>
<comment type="caution">
    <text evidence="7">The sequence shown here is derived from an EMBL/GenBank/DDBJ whole genome shotgun (WGS) entry which is preliminary data.</text>
</comment>
<evidence type="ECO:0000256" key="1">
    <source>
        <dbReference type="ARBA" id="ARBA00022801"/>
    </source>
</evidence>
<dbReference type="GO" id="GO:0016787">
    <property type="term" value="F:hydrolase activity"/>
    <property type="evidence" value="ECO:0007669"/>
    <property type="project" value="UniProtKB-KW"/>
</dbReference>
<feature type="signal peptide" evidence="4">
    <location>
        <begin position="1"/>
        <end position="19"/>
    </location>
</feature>
<feature type="domain" description="Dipeptidylpeptidase IV N-terminal" evidence="6">
    <location>
        <begin position="191"/>
        <end position="280"/>
    </location>
</feature>
<keyword evidence="1 7" id="KW-0378">Hydrolase</keyword>
<dbReference type="Pfam" id="PF00326">
    <property type="entry name" value="Peptidase_S9"/>
    <property type="match status" value="1"/>
</dbReference>
<dbReference type="SUPFAM" id="SSF82171">
    <property type="entry name" value="DPP6 N-terminal domain-like"/>
    <property type="match status" value="1"/>
</dbReference>
<evidence type="ECO:0000256" key="3">
    <source>
        <dbReference type="SAM" id="MobiDB-lite"/>
    </source>
</evidence>
<keyword evidence="2" id="KW-0645">Protease</keyword>
<dbReference type="InterPro" id="IPR001375">
    <property type="entry name" value="Peptidase_S9_cat"/>
</dbReference>
<evidence type="ECO:0000259" key="5">
    <source>
        <dbReference type="Pfam" id="PF00326"/>
    </source>
</evidence>
<name>A0ABV2SSI0_9FLAO</name>